<name>G3IK60_CRIGR</name>
<sequence length="63" mass="7131">MEHTEQTLTCNHRTGVHKHLSSLTRAFCPPGDRRSLKAQAVSSTCANTFKVLHLFTRKGMCCW</sequence>
<dbReference type="InParanoid" id="G3IK60"/>
<dbReference type="EMBL" id="JH003496">
    <property type="protein sequence ID" value="EGW14041.1"/>
    <property type="molecule type" value="Genomic_DNA"/>
</dbReference>
<dbReference type="AlphaFoldDB" id="G3IK60"/>
<dbReference type="Proteomes" id="UP000001075">
    <property type="component" value="Unassembled WGS sequence"/>
</dbReference>
<accession>G3IK60</accession>
<proteinExistence type="predicted"/>
<reference evidence="2" key="1">
    <citation type="journal article" date="2011" name="Nat. Biotechnol.">
        <title>The genomic sequence of the Chinese hamster ovary (CHO)-K1 cell line.</title>
        <authorList>
            <person name="Xu X."/>
            <person name="Nagarajan H."/>
            <person name="Lewis N.E."/>
            <person name="Pan S."/>
            <person name="Cai Z."/>
            <person name="Liu X."/>
            <person name="Chen W."/>
            <person name="Xie M."/>
            <person name="Wang W."/>
            <person name="Hammond S."/>
            <person name="Andersen M.R."/>
            <person name="Neff N."/>
            <person name="Passarelli B."/>
            <person name="Koh W."/>
            <person name="Fan H.C."/>
            <person name="Wang J."/>
            <person name="Gui Y."/>
            <person name="Lee K.H."/>
            <person name="Betenbaugh M.J."/>
            <person name="Quake S.R."/>
            <person name="Famili I."/>
            <person name="Palsson B.O."/>
            <person name="Wang J."/>
        </authorList>
    </citation>
    <scope>NUCLEOTIDE SEQUENCE [LARGE SCALE GENOMIC DNA]</scope>
    <source>
        <strain evidence="2">CHO K1 cell line</strain>
    </source>
</reference>
<evidence type="ECO:0000313" key="2">
    <source>
        <dbReference type="Proteomes" id="UP000001075"/>
    </source>
</evidence>
<organism evidence="1 2">
    <name type="scientific">Cricetulus griseus</name>
    <name type="common">Chinese hamster</name>
    <name type="synonym">Cricetulus barabensis griseus</name>
    <dbReference type="NCBI Taxonomy" id="10029"/>
    <lineage>
        <taxon>Eukaryota</taxon>
        <taxon>Metazoa</taxon>
        <taxon>Chordata</taxon>
        <taxon>Craniata</taxon>
        <taxon>Vertebrata</taxon>
        <taxon>Euteleostomi</taxon>
        <taxon>Mammalia</taxon>
        <taxon>Eutheria</taxon>
        <taxon>Euarchontoglires</taxon>
        <taxon>Glires</taxon>
        <taxon>Rodentia</taxon>
        <taxon>Myomorpha</taxon>
        <taxon>Muroidea</taxon>
        <taxon>Cricetidae</taxon>
        <taxon>Cricetinae</taxon>
        <taxon>Cricetulus</taxon>
    </lineage>
</organism>
<protein>
    <submittedName>
        <fullName evidence="1">Uncharacterized protein</fullName>
    </submittedName>
</protein>
<gene>
    <name evidence="1" type="ORF">I79_024252</name>
</gene>
<evidence type="ECO:0000313" key="1">
    <source>
        <dbReference type="EMBL" id="EGW14041.1"/>
    </source>
</evidence>